<reference evidence="2" key="1">
    <citation type="submission" date="2021-02" db="EMBL/GenBank/DDBJ databases">
        <authorList>
            <person name="Dougan E. K."/>
            <person name="Rhodes N."/>
            <person name="Thang M."/>
            <person name="Chan C."/>
        </authorList>
    </citation>
    <scope>NUCLEOTIDE SEQUENCE</scope>
</reference>
<evidence type="ECO:0000313" key="3">
    <source>
        <dbReference type="Proteomes" id="UP000601435"/>
    </source>
</evidence>
<feature type="non-terminal residue" evidence="2">
    <location>
        <position position="1"/>
    </location>
</feature>
<keyword evidence="3" id="KW-1185">Reference proteome</keyword>
<feature type="transmembrane region" description="Helical" evidence="1">
    <location>
        <begin position="19"/>
        <end position="43"/>
    </location>
</feature>
<name>A0A812JGL0_9DINO</name>
<proteinExistence type="predicted"/>
<keyword evidence="1" id="KW-0812">Transmembrane</keyword>
<keyword evidence="1" id="KW-0472">Membrane</keyword>
<sequence>MSLAQPERDVAMESTQNTALLICIPVLQALTAAKVLFAVGRYIRRSWDGRPLRLCRACGSWLALHL</sequence>
<protein>
    <submittedName>
        <fullName evidence="2">Uncharacterized protein</fullName>
    </submittedName>
</protein>
<organism evidence="2 3">
    <name type="scientific">Symbiodinium necroappetens</name>
    <dbReference type="NCBI Taxonomy" id="1628268"/>
    <lineage>
        <taxon>Eukaryota</taxon>
        <taxon>Sar</taxon>
        <taxon>Alveolata</taxon>
        <taxon>Dinophyceae</taxon>
        <taxon>Suessiales</taxon>
        <taxon>Symbiodiniaceae</taxon>
        <taxon>Symbiodinium</taxon>
    </lineage>
</organism>
<comment type="caution">
    <text evidence="2">The sequence shown here is derived from an EMBL/GenBank/DDBJ whole genome shotgun (WGS) entry which is preliminary data.</text>
</comment>
<evidence type="ECO:0000256" key="1">
    <source>
        <dbReference type="SAM" id="Phobius"/>
    </source>
</evidence>
<evidence type="ECO:0000313" key="2">
    <source>
        <dbReference type="EMBL" id="CAE7208120.1"/>
    </source>
</evidence>
<accession>A0A812JGL0</accession>
<gene>
    <name evidence="2" type="ORF">SNEC2469_LOCUS1919</name>
</gene>
<keyword evidence="1" id="KW-1133">Transmembrane helix</keyword>
<dbReference type="Proteomes" id="UP000601435">
    <property type="component" value="Unassembled WGS sequence"/>
</dbReference>
<dbReference type="AlphaFoldDB" id="A0A812JGL0"/>
<dbReference type="EMBL" id="CAJNJA010006274">
    <property type="protein sequence ID" value="CAE7208120.1"/>
    <property type="molecule type" value="Genomic_DNA"/>
</dbReference>